<comment type="caution">
    <text evidence="1">The sequence shown here is derived from an EMBL/GenBank/DDBJ whole genome shotgun (WGS) entry which is preliminary data.</text>
</comment>
<organism evidence="1 2">
    <name type="scientific">Comamonas odontotermitis</name>
    <dbReference type="NCBI Taxonomy" id="379895"/>
    <lineage>
        <taxon>Bacteria</taxon>
        <taxon>Pseudomonadati</taxon>
        <taxon>Pseudomonadota</taxon>
        <taxon>Betaproteobacteria</taxon>
        <taxon>Burkholderiales</taxon>
        <taxon>Comamonadaceae</taxon>
        <taxon>Comamonas</taxon>
    </lineage>
</organism>
<dbReference type="EMBL" id="JACHKZ010000003">
    <property type="protein sequence ID" value="MBB6576712.1"/>
    <property type="molecule type" value="Genomic_DNA"/>
</dbReference>
<evidence type="ECO:0000313" key="1">
    <source>
        <dbReference type="EMBL" id="MBB6576712.1"/>
    </source>
</evidence>
<protein>
    <submittedName>
        <fullName evidence="1">Uncharacterized protein</fullName>
    </submittedName>
</protein>
<keyword evidence="2" id="KW-1185">Reference proteome</keyword>
<sequence length="85" mass="9188">MRTADITLQTSNCRLAAGARPGTHAPEAQGGVGGAWAARQRSEARPLLAPYRRLADRAALAAQCQKLKNDSYQRKVVPILGYKNI</sequence>
<name>A0ABR6RC16_9BURK</name>
<proteinExistence type="predicted"/>
<accession>A0ABR6RC16</accession>
<dbReference type="RefSeq" id="WP_184705447.1">
    <property type="nucleotide sequence ID" value="NZ_JACHKZ010000003.1"/>
</dbReference>
<evidence type="ECO:0000313" key="2">
    <source>
        <dbReference type="Proteomes" id="UP000562492"/>
    </source>
</evidence>
<dbReference type="Proteomes" id="UP000562492">
    <property type="component" value="Unassembled WGS sequence"/>
</dbReference>
<gene>
    <name evidence="1" type="ORF">HNP33_000760</name>
</gene>
<reference evidence="1 2" key="1">
    <citation type="submission" date="2020-08" db="EMBL/GenBank/DDBJ databases">
        <title>Functional genomics of gut bacteria from endangered species of beetles.</title>
        <authorList>
            <person name="Carlos-Shanley C."/>
        </authorList>
    </citation>
    <scope>NUCLEOTIDE SEQUENCE [LARGE SCALE GENOMIC DNA]</scope>
    <source>
        <strain evidence="1 2">S00124</strain>
    </source>
</reference>